<comment type="similarity">
    <text evidence="2">Belongs to the TLS1 family.</text>
</comment>
<comment type="caution">
    <text evidence="5">The sequence shown here is derived from an EMBL/GenBank/DDBJ whole genome shotgun (WGS) entry which is preliminary data.</text>
</comment>
<name>A0AA36DFF0_9BILA</name>
<dbReference type="PANTHER" id="PTHR13486">
    <property type="entry name" value="TELOMERE LENGTH AND SILENCING PROTEIN 1 TLS1 FAMILY MEMBER"/>
    <property type="match status" value="1"/>
</dbReference>
<evidence type="ECO:0000256" key="4">
    <source>
        <dbReference type="SAM" id="MobiDB-lite"/>
    </source>
</evidence>
<dbReference type="Proteomes" id="UP001177023">
    <property type="component" value="Unassembled WGS sequence"/>
</dbReference>
<accession>A0AA36DFF0</accession>
<reference evidence="5" key="1">
    <citation type="submission" date="2023-06" db="EMBL/GenBank/DDBJ databases">
        <authorList>
            <person name="Delattre M."/>
        </authorList>
    </citation>
    <scope>NUCLEOTIDE SEQUENCE</scope>
    <source>
        <strain evidence="5">AF72</strain>
    </source>
</reference>
<keyword evidence="3" id="KW-0539">Nucleus</keyword>
<organism evidence="5 6">
    <name type="scientific">Mesorhabditis spiculigera</name>
    <dbReference type="NCBI Taxonomy" id="96644"/>
    <lineage>
        <taxon>Eukaryota</taxon>
        <taxon>Metazoa</taxon>
        <taxon>Ecdysozoa</taxon>
        <taxon>Nematoda</taxon>
        <taxon>Chromadorea</taxon>
        <taxon>Rhabditida</taxon>
        <taxon>Rhabditina</taxon>
        <taxon>Rhabditomorpha</taxon>
        <taxon>Rhabditoidea</taxon>
        <taxon>Rhabditidae</taxon>
        <taxon>Mesorhabditinae</taxon>
        <taxon>Mesorhabditis</taxon>
    </lineage>
</organism>
<feature type="region of interest" description="Disordered" evidence="4">
    <location>
        <begin position="1"/>
        <end position="33"/>
    </location>
</feature>
<evidence type="ECO:0000313" key="5">
    <source>
        <dbReference type="EMBL" id="CAJ0585270.1"/>
    </source>
</evidence>
<dbReference type="EMBL" id="CATQJA010002703">
    <property type="protein sequence ID" value="CAJ0585270.1"/>
    <property type="molecule type" value="Genomic_DNA"/>
</dbReference>
<sequence>MFRKPKAKTNVRKKVEDDEEQDHEEANTSKIEDIKDVQRARERKNGLNEVECAVGRDRARQLTSGDEVQMTGGGISITPQQKAKLEAKDIEKGMKDQFEKESLLRDEHEELRKYVESGLHGGAKFAAPAQPSSSPATTKTCSDVALARAASMVAKFRSQESGELLSNQMLAGIPEVDLGINSRITNILETEKRKKQLLQLAILKAKTKDLPVVTTDVEEAAAKRKRFSTDVYHD</sequence>
<keyword evidence="6" id="KW-1185">Reference proteome</keyword>
<feature type="compositionally biased region" description="Basic and acidic residues" evidence="4">
    <location>
        <begin position="24"/>
        <end position="33"/>
    </location>
</feature>
<dbReference type="GO" id="GO:0005681">
    <property type="term" value="C:spliceosomal complex"/>
    <property type="evidence" value="ECO:0007669"/>
    <property type="project" value="TreeGrafter"/>
</dbReference>
<proteinExistence type="inferred from homology"/>
<dbReference type="GO" id="GO:0000398">
    <property type="term" value="P:mRNA splicing, via spliceosome"/>
    <property type="evidence" value="ECO:0007669"/>
    <property type="project" value="TreeGrafter"/>
</dbReference>
<feature type="non-terminal residue" evidence="5">
    <location>
        <position position="234"/>
    </location>
</feature>
<dbReference type="PANTHER" id="PTHR13486:SF2">
    <property type="entry name" value="SPLICING FACTOR C9ORF78"/>
    <property type="match status" value="1"/>
</dbReference>
<evidence type="ECO:0000256" key="1">
    <source>
        <dbReference type="ARBA" id="ARBA00004123"/>
    </source>
</evidence>
<dbReference type="AlphaFoldDB" id="A0AA36DFF0"/>
<protein>
    <submittedName>
        <fullName evidence="5">Uncharacterized protein</fullName>
    </submittedName>
</protein>
<comment type="subcellular location">
    <subcellularLocation>
        <location evidence="1">Nucleus</location>
    </subcellularLocation>
</comment>
<evidence type="ECO:0000256" key="3">
    <source>
        <dbReference type="ARBA" id="ARBA00023242"/>
    </source>
</evidence>
<evidence type="ECO:0000313" key="6">
    <source>
        <dbReference type="Proteomes" id="UP001177023"/>
    </source>
</evidence>
<evidence type="ECO:0000256" key="2">
    <source>
        <dbReference type="ARBA" id="ARBA00007643"/>
    </source>
</evidence>
<feature type="compositionally biased region" description="Basic residues" evidence="4">
    <location>
        <begin position="1"/>
        <end position="12"/>
    </location>
</feature>
<gene>
    <name evidence="5" type="ORF">MSPICULIGERA_LOCUS23297</name>
</gene>
<dbReference type="Pfam" id="PF07052">
    <property type="entry name" value="Hep_59"/>
    <property type="match status" value="1"/>
</dbReference>
<dbReference type="InterPro" id="IPR010756">
    <property type="entry name" value="Tls1-like"/>
</dbReference>